<reference evidence="3" key="3">
    <citation type="submission" date="2024-02" db="UniProtKB">
        <authorList>
            <consortium name="WormBaseParasite"/>
        </authorList>
    </citation>
    <scope>IDENTIFICATION</scope>
    <source>
        <strain evidence="3">pt0022</strain>
    </source>
</reference>
<dbReference type="WBParaSite" id="mrna-Wban_06038">
    <property type="protein sequence ID" value="mrna-Wban_06038"/>
    <property type="gene ID" value="Wban_06038"/>
</dbReference>
<accession>A0AAF5PUI0</accession>
<keyword evidence="1" id="KW-0812">Transmembrane</keyword>
<sequence length="178" mass="21470">MKDNKRYRAIITAFYSIRHNKINLATTNEVINKELVDKPCKFYQLKLFKHKKETINLFKMKKKKLNEYNFGVYNLLNFIEFRENIYYIFGLLCLISWFIFNLWILRDYFFPWWFKPIYTDKGFNKIALERKKMEYLRRQHIDASIHRTCGGHSCISRFSVPGGHSCISSGKKISQDIQ</sequence>
<keyword evidence="1" id="KW-0472">Membrane</keyword>
<evidence type="ECO:0000256" key="1">
    <source>
        <dbReference type="SAM" id="Phobius"/>
    </source>
</evidence>
<keyword evidence="1" id="KW-1133">Transmembrane helix</keyword>
<name>A0AAF5PUI0_WUCBA</name>
<evidence type="ECO:0000313" key="2">
    <source>
        <dbReference type="Proteomes" id="UP000093561"/>
    </source>
</evidence>
<evidence type="ECO:0000313" key="3">
    <source>
        <dbReference type="WBParaSite" id="mrna-Wban_06038"/>
    </source>
</evidence>
<dbReference type="Proteomes" id="UP000093561">
    <property type="component" value="Unassembled WGS sequence"/>
</dbReference>
<feature type="transmembrane region" description="Helical" evidence="1">
    <location>
        <begin position="85"/>
        <end position="105"/>
    </location>
</feature>
<organism evidence="2 3">
    <name type="scientific">Wuchereria bancrofti</name>
    <dbReference type="NCBI Taxonomy" id="6293"/>
    <lineage>
        <taxon>Eukaryota</taxon>
        <taxon>Metazoa</taxon>
        <taxon>Ecdysozoa</taxon>
        <taxon>Nematoda</taxon>
        <taxon>Chromadorea</taxon>
        <taxon>Rhabditida</taxon>
        <taxon>Spirurina</taxon>
        <taxon>Spiruromorpha</taxon>
        <taxon>Filarioidea</taxon>
        <taxon>Onchocercidae</taxon>
        <taxon>Wuchereria</taxon>
    </lineage>
</organism>
<reference evidence="2" key="1">
    <citation type="submission" date="2015-03" db="EMBL/GenBank/DDBJ databases">
        <title>Wuchereria bancrofti Genome Sequencing Papua New Guinea Strain.</title>
        <authorList>
            <person name="Small S.T."/>
            <person name="Serre D."/>
            <person name="Zimmerman P.A."/>
        </authorList>
    </citation>
    <scope>NUCLEOTIDE SEQUENCE [LARGE SCALE GENOMIC DNA]</scope>
    <source>
        <strain evidence="2">pt0022</strain>
    </source>
</reference>
<reference evidence="2" key="2">
    <citation type="journal article" date="2016" name="Mol. Ecol.">
        <title>Population genomics of the filarial nematode parasite Wuchereria bancrofti from mosquitoes.</title>
        <authorList>
            <person name="Small S.T."/>
            <person name="Reimer L.J."/>
            <person name="Tisch D.J."/>
            <person name="King C.L."/>
            <person name="Christensen B.M."/>
            <person name="Siba P.M."/>
            <person name="Kazura J.W."/>
            <person name="Serre D."/>
            <person name="Zimmerman P.A."/>
        </authorList>
    </citation>
    <scope>NUCLEOTIDE SEQUENCE</scope>
    <source>
        <strain evidence="2">pt0022</strain>
    </source>
</reference>
<protein>
    <submittedName>
        <fullName evidence="3">Uncharacterized protein</fullName>
    </submittedName>
</protein>
<dbReference type="AlphaFoldDB" id="A0AAF5PUI0"/>
<proteinExistence type="predicted"/>